<evidence type="ECO:0000256" key="1">
    <source>
        <dbReference type="SAM" id="MobiDB-lite"/>
    </source>
</evidence>
<dbReference type="EMBL" id="JANBPT010000431">
    <property type="protein sequence ID" value="KAJ1920897.1"/>
    <property type="molecule type" value="Genomic_DNA"/>
</dbReference>
<feature type="transmembrane region" description="Helical" evidence="2">
    <location>
        <begin position="226"/>
        <end position="248"/>
    </location>
</feature>
<protein>
    <recommendedName>
        <fullName evidence="3">Brl1/Brr6 domain-containing protein</fullName>
    </recommendedName>
</protein>
<organism evidence="4 5">
    <name type="scientific">Tieghemiomyces parasiticus</name>
    <dbReference type="NCBI Taxonomy" id="78921"/>
    <lineage>
        <taxon>Eukaryota</taxon>
        <taxon>Fungi</taxon>
        <taxon>Fungi incertae sedis</taxon>
        <taxon>Zoopagomycota</taxon>
        <taxon>Kickxellomycotina</taxon>
        <taxon>Dimargaritomycetes</taxon>
        <taxon>Dimargaritales</taxon>
        <taxon>Dimargaritaceae</taxon>
        <taxon>Tieghemiomyces</taxon>
    </lineage>
</organism>
<sequence>MATIPNFQRGNEAPMDFTYERDRSQLPNAFLNPEPPRKRPFVAMDVDAPTTPSTPRHTFGAPFLFSPTKPVQEAQTPQYDPMDDLIKSAAQSAVTSAPDGGAEDGDGEKQQQRPHNNSVAKRILRRRQESIVQNNNALALTQRRKAGAGGTSSTRSRKGAGLHTKGRHNGGDGQIPDSVTESDSEDEDDPFQSQQMIYHPTAAGGPYTPAPADTASAWTQRPDIPYILSGYIQMLFNLFIVAVVLYIVTQFIMTIQRDVDLKVDEYSDEILQEMALCTKSYLENRCSPDTRVPAMQKACAVWETCMNRDPKVVGRAKVSAETFAEIINSFIEPISYKTMAFFAMLLFGTLFISNFAFHFFRSRSATASAAVAQAPPPPPTPVYHHPHTSGTPGGYPFHPHPGTPHAASSPYYPFPSPSPAFQTPSRRQKSNRLRDRSNSEHPHQD</sequence>
<dbReference type="GO" id="GO:0055088">
    <property type="term" value="P:lipid homeostasis"/>
    <property type="evidence" value="ECO:0007669"/>
    <property type="project" value="InterPro"/>
</dbReference>
<accession>A0A9W8AAM0</accession>
<reference evidence="4" key="1">
    <citation type="submission" date="2022-07" db="EMBL/GenBank/DDBJ databases">
        <title>Phylogenomic reconstructions and comparative analyses of Kickxellomycotina fungi.</title>
        <authorList>
            <person name="Reynolds N.K."/>
            <person name="Stajich J.E."/>
            <person name="Barry K."/>
            <person name="Grigoriev I.V."/>
            <person name="Crous P."/>
            <person name="Smith M.E."/>
        </authorList>
    </citation>
    <scope>NUCLEOTIDE SEQUENCE</scope>
    <source>
        <strain evidence="4">RSA 861</strain>
    </source>
</reference>
<name>A0A9W8AAM0_9FUNG</name>
<keyword evidence="2" id="KW-0472">Membrane</keyword>
<dbReference type="Proteomes" id="UP001150569">
    <property type="component" value="Unassembled WGS sequence"/>
</dbReference>
<dbReference type="PANTHER" id="PTHR28136:SF1">
    <property type="entry name" value="NUCLEUS EXPORT PROTEIN BRL1"/>
    <property type="match status" value="1"/>
</dbReference>
<dbReference type="SMART" id="SM01042">
    <property type="entry name" value="Brr6_like_C_C"/>
    <property type="match status" value="1"/>
</dbReference>
<feature type="compositionally biased region" description="Basic residues" evidence="1">
    <location>
        <begin position="155"/>
        <end position="168"/>
    </location>
</feature>
<feature type="region of interest" description="Disordered" evidence="1">
    <location>
        <begin position="371"/>
        <end position="445"/>
    </location>
</feature>
<feature type="compositionally biased region" description="Basic and acidic residues" evidence="1">
    <location>
        <begin position="432"/>
        <end position="445"/>
    </location>
</feature>
<dbReference type="Pfam" id="PF10104">
    <property type="entry name" value="Brr6_like_C_C"/>
    <property type="match status" value="1"/>
</dbReference>
<comment type="caution">
    <text evidence="4">The sequence shown here is derived from an EMBL/GenBank/DDBJ whole genome shotgun (WGS) entry which is preliminary data.</text>
</comment>
<feature type="domain" description="Brl1/Brr6" evidence="3">
    <location>
        <begin position="228"/>
        <end position="361"/>
    </location>
</feature>
<dbReference type="InterPro" id="IPR018767">
    <property type="entry name" value="Brl1/Brr6_dom"/>
</dbReference>
<feature type="region of interest" description="Disordered" evidence="1">
    <location>
        <begin position="27"/>
        <end position="76"/>
    </location>
</feature>
<feature type="region of interest" description="Disordered" evidence="1">
    <location>
        <begin position="91"/>
        <end position="191"/>
    </location>
</feature>
<evidence type="ECO:0000313" key="4">
    <source>
        <dbReference type="EMBL" id="KAJ1920897.1"/>
    </source>
</evidence>
<dbReference type="GO" id="GO:0031965">
    <property type="term" value="C:nuclear membrane"/>
    <property type="evidence" value="ECO:0007669"/>
    <property type="project" value="InterPro"/>
</dbReference>
<keyword evidence="5" id="KW-1185">Reference proteome</keyword>
<evidence type="ECO:0000313" key="5">
    <source>
        <dbReference type="Proteomes" id="UP001150569"/>
    </source>
</evidence>
<keyword evidence="2" id="KW-1133">Transmembrane helix</keyword>
<feature type="compositionally biased region" description="Polar residues" evidence="1">
    <location>
        <begin position="130"/>
        <end position="139"/>
    </location>
</feature>
<keyword evidence="2" id="KW-0812">Transmembrane</keyword>
<feature type="compositionally biased region" description="Acidic residues" evidence="1">
    <location>
        <begin position="180"/>
        <end position="190"/>
    </location>
</feature>
<evidence type="ECO:0000259" key="3">
    <source>
        <dbReference type="SMART" id="SM01042"/>
    </source>
</evidence>
<evidence type="ECO:0000256" key="2">
    <source>
        <dbReference type="SAM" id="Phobius"/>
    </source>
</evidence>
<dbReference type="PANTHER" id="PTHR28136">
    <property type="entry name" value="NUCLEUS EXPORT PROTEIN BRR6"/>
    <property type="match status" value="1"/>
</dbReference>
<gene>
    <name evidence="4" type="ORF">IWQ60_006881</name>
</gene>
<dbReference type="AlphaFoldDB" id="A0A9W8AAM0"/>
<dbReference type="InterPro" id="IPR040202">
    <property type="entry name" value="Brl1/Brr6"/>
</dbReference>
<dbReference type="OrthoDB" id="5961at2759"/>
<proteinExistence type="predicted"/>
<dbReference type="GO" id="GO:0006998">
    <property type="term" value="P:nuclear envelope organization"/>
    <property type="evidence" value="ECO:0007669"/>
    <property type="project" value="InterPro"/>
</dbReference>
<feature type="transmembrane region" description="Helical" evidence="2">
    <location>
        <begin position="339"/>
        <end position="360"/>
    </location>
</feature>